<evidence type="ECO:0000256" key="1">
    <source>
        <dbReference type="SAM" id="MobiDB-lite"/>
    </source>
</evidence>
<reference evidence="2 3" key="1">
    <citation type="submission" date="2023-07" db="EMBL/GenBank/DDBJ databases">
        <title>Sorghum-associated microbial communities from plants grown in Nebraska, USA.</title>
        <authorList>
            <person name="Schachtman D."/>
        </authorList>
    </citation>
    <scope>NUCLEOTIDE SEQUENCE [LARGE SCALE GENOMIC DNA]</scope>
    <source>
        <strain evidence="2 3">596</strain>
    </source>
</reference>
<dbReference type="EMBL" id="JAVDSJ010000001">
    <property type="protein sequence ID" value="MDR6582406.1"/>
    <property type="molecule type" value="Genomic_DNA"/>
</dbReference>
<keyword evidence="3" id="KW-1185">Reference proteome</keyword>
<gene>
    <name evidence="2" type="ORF">J2W50_000581</name>
</gene>
<comment type="caution">
    <text evidence="2">The sequence shown here is derived from an EMBL/GenBank/DDBJ whole genome shotgun (WGS) entry which is preliminary data.</text>
</comment>
<feature type="region of interest" description="Disordered" evidence="1">
    <location>
        <begin position="124"/>
        <end position="151"/>
    </location>
</feature>
<evidence type="ECO:0000313" key="3">
    <source>
        <dbReference type="Proteomes" id="UP001260715"/>
    </source>
</evidence>
<evidence type="ECO:0008006" key="4">
    <source>
        <dbReference type="Google" id="ProtNLM"/>
    </source>
</evidence>
<name>A0ABU1P926_9BURK</name>
<evidence type="ECO:0000313" key="2">
    <source>
        <dbReference type="EMBL" id="MDR6582406.1"/>
    </source>
</evidence>
<feature type="compositionally biased region" description="Low complexity" evidence="1">
    <location>
        <begin position="124"/>
        <end position="136"/>
    </location>
</feature>
<accession>A0ABU1P926</accession>
<dbReference type="RefSeq" id="WP_199181552.1">
    <property type="nucleotide sequence ID" value="NZ_JAVDSJ010000001.1"/>
</dbReference>
<protein>
    <recommendedName>
        <fullName evidence="4">Phasin domain-containing protein</fullName>
    </recommendedName>
</protein>
<sequence length="151" mass="16299">MRLPNMDNYADFWLGYASQQIEASVELGATTLASMSKLYDLDTSFLRRETGNAILLAKQCVEARTPVEAASMMAERWRNEMQESAVFAGQLVEWLAELSARLNHATQERMTGLNGQYGGFLSSASSGASSAPAGAKPADKTTNKVARSKAG</sequence>
<organism evidence="2 3">
    <name type="scientific">Herbaspirillum frisingense</name>
    <dbReference type="NCBI Taxonomy" id="92645"/>
    <lineage>
        <taxon>Bacteria</taxon>
        <taxon>Pseudomonadati</taxon>
        <taxon>Pseudomonadota</taxon>
        <taxon>Betaproteobacteria</taxon>
        <taxon>Burkholderiales</taxon>
        <taxon>Oxalobacteraceae</taxon>
        <taxon>Herbaspirillum</taxon>
    </lineage>
</organism>
<proteinExistence type="predicted"/>
<dbReference type="Proteomes" id="UP001260715">
    <property type="component" value="Unassembled WGS sequence"/>
</dbReference>